<evidence type="ECO:0000256" key="7">
    <source>
        <dbReference type="HAMAP-Rule" id="MF_02065"/>
    </source>
</evidence>
<dbReference type="Gene3D" id="3.30.160.60">
    <property type="entry name" value="Classic Zinc Finger"/>
    <property type="match status" value="1"/>
</dbReference>
<dbReference type="HAMAP" id="MF_02065">
    <property type="entry name" value="MltG"/>
    <property type="match status" value="1"/>
</dbReference>
<evidence type="ECO:0000256" key="2">
    <source>
        <dbReference type="ARBA" id="ARBA00022692"/>
    </source>
</evidence>
<dbReference type="Proteomes" id="UP000265750">
    <property type="component" value="Unassembled WGS sequence"/>
</dbReference>
<dbReference type="EMBL" id="QYRN01000001">
    <property type="protein sequence ID" value="RIY03528.1"/>
    <property type="molecule type" value="Genomic_DNA"/>
</dbReference>
<comment type="similarity">
    <text evidence="7">Belongs to the transglycosylase MltG family.</text>
</comment>
<dbReference type="GO" id="GO:0008932">
    <property type="term" value="F:lytic endotransglycosylase activity"/>
    <property type="evidence" value="ECO:0007669"/>
    <property type="project" value="UniProtKB-UniRule"/>
</dbReference>
<comment type="subcellular location">
    <subcellularLocation>
        <location evidence="7">Cell inner membrane</location>
        <topology evidence="7">Single-pass membrane protein</topology>
    </subcellularLocation>
</comment>
<comment type="caution">
    <text evidence="9">The sequence shown here is derived from an EMBL/GenBank/DDBJ whole genome shotgun (WGS) entry which is preliminary data.</text>
</comment>
<dbReference type="NCBIfam" id="TIGR00247">
    <property type="entry name" value="endolytic transglycosylase MltG"/>
    <property type="match status" value="1"/>
</dbReference>
<dbReference type="OrthoDB" id="9814591at2"/>
<keyword evidence="10" id="KW-1185">Reference proteome</keyword>
<dbReference type="EC" id="4.2.2.29" evidence="7"/>
<gene>
    <name evidence="7 9" type="primary">mltG</name>
    <name evidence="9" type="ORF">D3218_01865</name>
</gene>
<feature type="region of interest" description="Disordered" evidence="8">
    <location>
        <begin position="1"/>
        <end position="57"/>
    </location>
</feature>
<keyword evidence="7" id="KW-0997">Cell inner membrane</keyword>
<sequence>MPAGSAAARTGKQSDGSATDGRFPANGRGRSPVTHGPDEQFEPTGQVAGRRSKPKRRSRHARNGFVILLNFAFSLALVAAIAGGVALYWGKRQFDGPGPLQAEATYLVPSGGGLESTANGLERAGIVSDARIFEYGVRLESMEGLKGAGDTGIRAGEYAFAPGASMRDVMDILRSGKSIQHAVTVPEGWTVHQIYARLAANPVLVGDMPPMVAEGTLLPETYTFTRGMTRAAMVDRMKAAQTELVNEIWAGRQDGLPVKDIGEFVTLASIVEKETGVAAERPHVASVFVNRLRDGMRLQSDPTIIYGVWGGEGKPSDEPIRQSHIAGATPYNTYVIRGLPPGPIANPGRASLEAVAHPLDTKDLYFVADGTGGHAFSSTLNEHNANVRRYRQIERDAAAARAEAEQAADAPAVAQ</sequence>
<feature type="compositionally biased region" description="Low complexity" evidence="8">
    <location>
        <begin position="405"/>
        <end position="415"/>
    </location>
</feature>
<dbReference type="InterPro" id="IPR003770">
    <property type="entry name" value="MLTG-like"/>
</dbReference>
<dbReference type="AlphaFoldDB" id="A0A3A1WNQ3"/>
<dbReference type="CDD" id="cd08010">
    <property type="entry name" value="MltG_like"/>
    <property type="match status" value="1"/>
</dbReference>
<keyword evidence="6 7" id="KW-0961">Cell wall biogenesis/degradation</keyword>
<evidence type="ECO:0000256" key="5">
    <source>
        <dbReference type="ARBA" id="ARBA00023239"/>
    </source>
</evidence>
<protein>
    <recommendedName>
        <fullName evidence="7">Endolytic murein transglycosylase</fullName>
        <ecNumber evidence="7">4.2.2.29</ecNumber>
    </recommendedName>
    <alternativeName>
        <fullName evidence="7">Peptidoglycan lytic transglycosylase</fullName>
    </alternativeName>
    <alternativeName>
        <fullName evidence="7">Peptidoglycan polymerization terminase</fullName>
    </alternativeName>
</protein>
<dbReference type="PANTHER" id="PTHR30518:SF2">
    <property type="entry name" value="ENDOLYTIC MUREIN TRANSGLYCOSYLASE"/>
    <property type="match status" value="1"/>
</dbReference>
<dbReference type="Pfam" id="PF02618">
    <property type="entry name" value="YceG"/>
    <property type="match status" value="1"/>
</dbReference>
<feature type="transmembrane region" description="Helical" evidence="7">
    <location>
        <begin position="65"/>
        <end position="89"/>
    </location>
</feature>
<keyword evidence="5 7" id="KW-0456">Lyase</keyword>
<dbReference type="FunFam" id="3.30.160.60:FF:000242">
    <property type="entry name" value="Endolytic murein transglycosylase"/>
    <property type="match status" value="1"/>
</dbReference>
<proteinExistence type="inferred from homology"/>
<comment type="catalytic activity">
    <reaction evidence="7">
        <text>a peptidoglycan chain = a peptidoglycan chain with N-acetyl-1,6-anhydromuramyl-[peptide] at the reducing end + a peptidoglycan chain with N-acetylglucosamine at the non-reducing end.</text>
        <dbReference type="EC" id="4.2.2.29"/>
    </reaction>
</comment>
<name>A0A3A1WNQ3_9HYPH</name>
<dbReference type="Gene3D" id="3.30.1490.480">
    <property type="entry name" value="Endolytic murein transglycosylase"/>
    <property type="match status" value="1"/>
</dbReference>
<evidence type="ECO:0000256" key="4">
    <source>
        <dbReference type="ARBA" id="ARBA00023136"/>
    </source>
</evidence>
<dbReference type="GO" id="GO:0009252">
    <property type="term" value="P:peptidoglycan biosynthetic process"/>
    <property type="evidence" value="ECO:0007669"/>
    <property type="project" value="UniProtKB-UniRule"/>
</dbReference>
<dbReference type="PANTHER" id="PTHR30518">
    <property type="entry name" value="ENDOLYTIC MUREIN TRANSGLYCOSYLASE"/>
    <property type="match status" value="1"/>
</dbReference>
<reference evidence="10" key="1">
    <citation type="submission" date="2018-09" db="EMBL/GenBank/DDBJ databases">
        <authorList>
            <person name="Tuo L."/>
        </authorList>
    </citation>
    <scope>NUCLEOTIDE SEQUENCE [LARGE SCALE GENOMIC DNA]</scope>
    <source>
        <strain evidence="10">M2BS4Y-1</strain>
    </source>
</reference>
<keyword evidence="4 7" id="KW-0472">Membrane</keyword>
<feature type="region of interest" description="Disordered" evidence="8">
    <location>
        <begin position="396"/>
        <end position="415"/>
    </location>
</feature>
<evidence type="ECO:0000256" key="3">
    <source>
        <dbReference type="ARBA" id="ARBA00022989"/>
    </source>
</evidence>
<evidence type="ECO:0000313" key="9">
    <source>
        <dbReference type="EMBL" id="RIY03528.1"/>
    </source>
</evidence>
<evidence type="ECO:0000256" key="6">
    <source>
        <dbReference type="ARBA" id="ARBA00023316"/>
    </source>
</evidence>
<dbReference type="GO" id="GO:0071555">
    <property type="term" value="P:cell wall organization"/>
    <property type="evidence" value="ECO:0007669"/>
    <property type="project" value="UniProtKB-KW"/>
</dbReference>
<keyword evidence="3 7" id="KW-1133">Transmembrane helix</keyword>
<organism evidence="9 10">
    <name type="scientific">Aureimonas flava</name>
    <dbReference type="NCBI Taxonomy" id="2320271"/>
    <lineage>
        <taxon>Bacteria</taxon>
        <taxon>Pseudomonadati</taxon>
        <taxon>Pseudomonadota</taxon>
        <taxon>Alphaproteobacteria</taxon>
        <taxon>Hyphomicrobiales</taxon>
        <taxon>Aurantimonadaceae</taxon>
        <taxon>Aureimonas</taxon>
    </lineage>
</organism>
<comment type="function">
    <text evidence="7">Functions as a peptidoglycan terminase that cleaves nascent peptidoglycan strands endolytically to terminate their elongation.</text>
</comment>
<keyword evidence="1 7" id="KW-1003">Cell membrane</keyword>
<feature type="site" description="Important for catalytic activity" evidence="7">
    <location>
        <position position="274"/>
    </location>
</feature>
<dbReference type="GO" id="GO:0005886">
    <property type="term" value="C:plasma membrane"/>
    <property type="evidence" value="ECO:0007669"/>
    <property type="project" value="UniProtKB-SubCell"/>
</dbReference>
<evidence type="ECO:0000256" key="8">
    <source>
        <dbReference type="SAM" id="MobiDB-lite"/>
    </source>
</evidence>
<accession>A0A3A1WNQ3</accession>
<evidence type="ECO:0000256" key="1">
    <source>
        <dbReference type="ARBA" id="ARBA00022475"/>
    </source>
</evidence>
<keyword evidence="2 7" id="KW-0812">Transmembrane</keyword>
<evidence type="ECO:0000313" key="10">
    <source>
        <dbReference type="Proteomes" id="UP000265750"/>
    </source>
</evidence>